<feature type="domain" description="Cyclic di-GMP receptor atypical PilZ" evidence="1">
    <location>
        <begin position="43"/>
        <end position="186"/>
    </location>
</feature>
<dbReference type="AlphaFoldDB" id="A0A0R0A9X1"/>
<name>A0A0R0A9X1_9GAMM</name>
<dbReference type="Pfam" id="PF16823">
    <property type="entry name" value="tPilZ"/>
    <property type="match status" value="1"/>
</dbReference>
<evidence type="ECO:0000313" key="2">
    <source>
        <dbReference type="EMBL" id="KRG41629.1"/>
    </source>
</evidence>
<reference evidence="2 3" key="1">
    <citation type="submission" date="2015-10" db="EMBL/GenBank/DDBJ databases">
        <title>Genome sequencing and analysis of members of genus Stenotrophomonas.</title>
        <authorList>
            <person name="Patil P.P."/>
            <person name="Midha S."/>
            <person name="Patil P.B."/>
        </authorList>
    </citation>
    <scope>NUCLEOTIDE SEQUENCE [LARGE SCALE GENOMIC DNA]</scope>
    <source>
        <strain evidence="2 3">JCM 16536</strain>
    </source>
</reference>
<organism evidence="2 3">
    <name type="scientific">Stenotrophomonas panacihumi</name>
    <dbReference type="NCBI Taxonomy" id="676599"/>
    <lineage>
        <taxon>Bacteria</taxon>
        <taxon>Pseudomonadati</taxon>
        <taxon>Pseudomonadota</taxon>
        <taxon>Gammaproteobacteria</taxon>
        <taxon>Lysobacterales</taxon>
        <taxon>Lysobacteraceae</taxon>
        <taxon>Stenotrophomonas</taxon>
    </lineage>
</organism>
<keyword evidence="3" id="KW-1185">Reference proteome</keyword>
<proteinExistence type="predicted"/>
<accession>A0A0R0A9X1</accession>
<dbReference type="RefSeq" id="WP_057647073.1">
    <property type="nucleotide sequence ID" value="NZ_LLXU01000087.1"/>
</dbReference>
<dbReference type="Proteomes" id="UP000051802">
    <property type="component" value="Unassembled WGS sequence"/>
</dbReference>
<gene>
    <name evidence="2" type="ORF">ARC20_01045</name>
</gene>
<dbReference type="STRING" id="676599.ARC20_01045"/>
<protein>
    <recommendedName>
        <fullName evidence="1">Cyclic di-GMP receptor atypical PilZ domain-containing protein</fullName>
    </recommendedName>
</protein>
<dbReference type="InterPro" id="IPR031800">
    <property type="entry name" value="PilZ_atypical"/>
</dbReference>
<evidence type="ECO:0000313" key="3">
    <source>
        <dbReference type="Proteomes" id="UP000051802"/>
    </source>
</evidence>
<evidence type="ECO:0000259" key="1">
    <source>
        <dbReference type="Pfam" id="PF16823"/>
    </source>
</evidence>
<dbReference type="EMBL" id="LLXU01000087">
    <property type="protein sequence ID" value="KRG41629.1"/>
    <property type="molecule type" value="Genomic_DNA"/>
</dbReference>
<dbReference type="OrthoDB" id="9151696at2"/>
<comment type="caution">
    <text evidence="2">The sequence shown here is derived from an EMBL/GenBank/DDBJ whole genome shotgun (WGS) entry which is preliminary data.</text>
</comment>
<sequence>MTDILHAAESQLFDDTLSTELAMPVAFRVGSAPGRQAAAEALLRSLAQVEDLRSDDSHEERGELPLIVQRMDAKLDLMLALLGRLARQQGDDLPLRPVRWSRRGMRLETGGRSGATPGAAGVLSLQPGEWLPEAIELPVTVLAEAASGTGGCFLWLQFDALDPGLEAALERHLFRLHRRQIAEARRARPDPA</sequence>